<feature type="compositionally biased region" description="Basic and acidic residues" evidence="5">
    <location>
        <begin position="254"/>
        <end position="265"/>
    </location>
</feature>
<dbReference type="Pfam" id="PF03126">
    <property type="entry name" value="Plus-3"/>
    <property type="match status" value="1"/>
</dbReference>
<evidence type="ECO:0000256" key="5">
    <source>
        <dbReference type="SAM" id="MobiDB-lite"/>
    </source>
</evidence>
<dbReference type="FunFam" id="3.90.70.200:FF:000005">
    <property type="entry name" value="Related to Pol II transcription elongation factor"/>
    <property type="match status" value="1"/>
</dbReference>
<evidence type="ECO:0000259" key="6">
    <source>
        <dbReference type="PROSITE" id="PS51360"/>
    </source>
</evidence>
<dbReference type="PROSITE" id="PS51360">
    <property type="entry name" value="PLUS3"/>
    <property type="match status" value="1"/>
</dbReference>
<dbReference type="Gene3D" id="3.90.70.200">
    <property type="entry name" value="Plus-3 domain"/>
    <property type="match status" value="1"/>
</dbReference>
<dbReference type="InterPro" id="IPR004343">
    <property type="entry name" value="Plus-3_dom"/>
</dbReference>
<keyword evidence="4" id="KW-0539">Nucleus</keyword>
<dbReference type="EMBL" id="KV875098">
    <property type="protein sequence ID" value="OIW29149.1"/>
    <property type="molecule type" value="Genomic_DNA"/>
</dbReference>
<dbReference type="InParanoid" id="A0A1J7IP47"/>
<dbReference type="GO" id="GO:0003677">
    <property type="term" value="F:DNA binding"/>
    <property type="evidence" value="ECO:0007669"/>
    <property type="project" value="InterPro"/>
</dbReference>
<sequence length="585" mass="64910">MSDLEDELLALAGGDVSSDDEQSDMGRDASESPAPAKKNETTAKGGAKPPARKGNRDADESEEEGEASSAPGSPDSQGSAAMDESDSDSDAPQTKSRGGAATADDDLNKYPVDGLFISHAEKSDIMSMREIEREQKIAERREEIERIRQNRMLRQLVDNQQDSKKRKAAAADLDDLRGKSSRARTKGDHRDEPPSKIDSLRKAREERKDRIQQRELENDRRSKRRSPSYRRSASRDSGGASDVEWADNKKHRSRTPERKETPEAELRDVERIRVGRTRFAEVCFYPGFEEAITGCYVRINIGPDRDNPGAGDVYRMAVIKGFAKGKAYAMPNRQGKQIVVEGYVKAAHGKAQREWPFIACSDSPFTEAEFNRYKSVCTAESVPIPKRPTFVKKIDDINALVQRSWTEHELAEKISRQNTLRIKYSGAQRERVQKALSDARARGDEARASQLQEELDGMETPRLAFRTSLTPAGSASNTPKKEGPSQQERLALLNIENRRKNAESVRQAQIKERARAREAALATAAAAAGGGGDNDDGGDAGRRLERLKRMQRERESKGIPTIHKPLMDDDIIGALDLGIDVDIGI</sequence>
<feature type="domain" description="Plus3" evidence="6">
    <location>
        <begin position="263"/>
        <end position="402"/>
    </location>
</feature>
<dbReference type="AlphaFoldDB" id="A0A1J7IP47"/>
<evidence type="ECO:0000256" key="1">
    <source>
        <dbReference type="ARBA" id="ARBA00004123"/>
    </source>
</evidence>
<dbReference type="InterPro" id="IPR036128">
    <property type="entry name" value="Plus3-like_sf"/>
</dbReference>
<feature type="compositionally biased region" description="Low complexity" evidence="5">
    <location>
        <begin position="67"/>
        <end position="82"/>
    </location>
</feature>
<evidence type="ECO:0000313" key="8">
    <source>
        <dbReference type="Proteomes" id="UP000182658"/>
    </source>
</evidence>
<feature type="region of interest" description="Disordered" evidence="5">
    <location>
        <begin position="437"/>
        <end position="462"/>
    </location>
</feature>
<dbReference type="GO" id="GO:1990269">
    <property type="term" value="F:RNA polymerase II C-terminal domain phosphoserine binding"/>
    <property type="evidence" value="ECO:0007669"/>
    <property type="project" value="TreeGrafter"/>
</dbReference>
<feature type="compositionally biased region" description="Basic and acidic residues" evidence="5">
    <location>
        <begin position="437"/>
        <end position="447"/>
    </location>
</feature>
<organism evidence="7 8">
    <name type="scientific">Coniochaeta ligniaria NRRL 30616</name>
    <dbReference type="NCBI Taxonomy" id="1408157"/>
    <lineage>
        <taxon>Eukaryota</taxon>
        <taxon>Fungi</taxon>
        <taxon>Dikarya</taxon>
        <taxon>Ascomycota</taxon>
        <taxon>Pezizomycotina</taxon>
        <taxon>Sordariomycetes</taxon>
        <taxon>Sordariomycetidae</taxon>
        <taxon>Coniochaetales</taxon>
        <taxon>Coniochaetaceae</taxon>
        <taxon>Coniochaeta</taxon>
    </lineage>
</organism>
<dbReference type="SUPFAM" id="SSF159042">
    <property type="entry name" value="Plus3-like"/>
    <property type="match status" value="1"/>
</dbReference>
<dbReference type="GO" id="GO:0016593">
    <property type="term" value="C:Cdc73/Paf1 complex"/>
    <property type="evidence" value="ECO:0007669"/>
    <property type="project" value="TreeGrafter"/>
</dbReference>
<feature type="compositionally biased region" description="Basic and acidic residues" evidence="5">
    <location>
        <begin position="185"/>
        <end position="220"/>
    </location>
</feature>
<dbReference type="SMART" id="SM00719">
    <property type="entry name" value="Plus3"/>
    <property type="match status" value="1"/>
</dbReference>
<gene>
    <name evidence="7" type="ORF">CONLIGDRAFT_662223</name>
</gene>
<name>A0A1J7IP47_9PEZI</name>
<dbReference type="STRING" id="1408157.A0A1J7IP47"/>
<feature type="region of interest" description="Disordered" evidence="5">
    <location>
        <begin position="146"/>
        <end position="265"/>
    </location>
</feature>
<evidence type="ECO:0000256" key="4">
    <source>
        <dbReference type="ARBA" id="ARBA00023242"/>
    </source>
</evidence>
<evidence type="ECO:0000313" key="7">
    <source>
        <dbReference type="EMBL" id="OIW29149.1"/>
    </source>
</evidence>
<dbReference type="PANTHER" id="PTHR13115">
    <property type="entry name" value="RNA POLYMERASE-ASSOCIATED PROTEIN RTF1 HOMOLOG"/>
    <property type="match status" value="1"/>
</dbReference>
<keyword evidence="8" id="KW-1185">Reference proteome</keyword>
<protein>
    <recommendedName>
        <fullName evidence="6">Plus3 domain-containing protein</fullName>
    </recommendedName>
</protein>
<feature type="compositionally biased region" description="Low complexity" evidence="5">
    <location>
        <begin position="229"/>
        <end position="242"/>
    </location>
</feature>
<dbReference type="PANTHER" id="PTHR13115:SF8">
    <property type="entry name" value="RNA POLYMERASE-ASSOCIATED PROTEIN RTF1 HOMOLOG"/>
    <property type="match status" value="1"/>
</dbReference>
<dbReference type="FunCoup" id="A0A1J7IP47">
    <property type="interactions" value="326"/>
</dbReference>
<reference evidence="7 8" key="1">
    <citation type="submission" date="2016-10" db="EMBL/GenBank/DDBJ databases">
        <title>Draft genome sequence of Coniochaeta ligniaria NRRL30616, a lignocellulolytic fungus for bioabatement of inhibitors in plant biomass hydrolysates.</title>
        <authorList>
            <consortium name="DOE Joint Genome Institute"/>
            <person name="Jimenez D.J."/>
            <person name="Hector R.E."/>
            <person name="Riley R."/>
            <person name="Sun H."/>
            <person name="Grigoriev I.V."/>
            <person name="Van Elsas J.D."/>
            <person name="Nichols N.N."/>
        </authorList>
    </citation>
    <scope>NUCLEOTIDE SEQUENCE [LARGE SCALE GENOMIC DNA]</scope>
    <source>
        <strain evidence="7 8">NRRL 30616</strain>
    </source>
</reference>
<dbReference type="OrthoDB" id="166375at2759"/>
<keyword evidence="3" id="KW-0804">Transcription</keyword>
<accession>A0A1J7IP47</accession>
<evidence type="ECO:0000256" key="2">
    <source>
        <dbReference type="ARBA" id="ARBA00023015"/>
    </source>
</evidence>
<keyword evidence="2" id="KW-0805">Transcription regulation</keyword>
<feature type="region of interest" description="Disordered" evidence="5">
    <location>
        <begin position="1"/>
        <end position="110"/>
    </location>
</feature>
<dbReference type="Proteomes" id="UP000182658">
    <property type="component" value="Unassembled WGS sequence"/>
</dbReference>
<comment type="subcellular location">
    <subcellularLocation>
        <location evidence="1">Nucleus</location>
    </subcellularLocation>
</comment>
<evidence type="ECO:0000256" key="3">
    <source>
        <dbReference type="ARBA" id="ARBA00023163"/>
    </source>
</evidence>
<proteinExistence type="predicted"/>